<feature type="transmembrane region" description="Helical" evidence="2">
    <location>
        <begin position="46"/>
        <end position="63"/>
    </location>
</feature>
<evidence type="ECO:0000313" key="4">
    <source>
        <dbReference type="Proteomes" id="UP000054266"/>
    </source>
</evidence>
<feature type="region of interest" description="Disordered" evidence="1">
    <location>
        <begin position="338"/>
        <end position="364"/>
    </location>
</feature>
<gene>
    <name evidence="3" type="ORF">PV04_07664</name>
</gene>
<name>A0A0D2CJI6_9EURO</name>
<keyword evidence="2" id="KW-1133">Transmembrane helix</keyword>
<dbReference type="AlphaFoldDB" id="A0A0D2CJI6"/>
<feature type="region of interest" description="Disordered" evidence="1">
    <location>
        <begin position="200"/>
        <end position="225"/>
    </location>
</feature>
<organism evidence="3 4">
    <name type="scientific">Phialophora macrospora</name>
    <dbReference type="NCBI Taxonomy" id="1851006"/>
    <lineage>
        <taxon>Eukaryota</taxon>
        <taxon>Fungi</taxon>
        <taxon>Dikarya</taxon>
        <taxon>Ascomycota</taxon>
        <taxon>Pezizomycotina</taxon>
        <taxon>Eurotiomycetes</taxon>
        <taxon>Chaetothyriomycetidae</taxon>
        <taxon>Chaetothyriales</taxon>
        <taxon>Herpotrichiellaceae</taxon>
        <taxon>Phialophora</taxon>
    </lineage>
</organism>
<feature type="compositionally biased region" description="Polar residues" evidence="1">
    <location>
        <begin position="215"/>
        <end position="225"/>
    </location>
</feature>
<reference evidence="3 4" key="1">
    <citation type="submission" date="2015-01" db="EMBL/GenBank/DDBJ databases">
        <title>The Genome Sequence of Capronia semiimmersa CBS27337.</title>
        <authorList>
            <consortium name="The Broad Institute Genomics Platform"/>
            <person name="Cuomo C."/>
            <person name="de Hoog S."/>
            <person name="Gorbushina A."/>
            <person name="Stielow B."/>
            <person name="Teixiera M."/>
            <person name="Abouelleil A."/>
            <person name="Chapman S.B."/>
            <person name="Priest M."/>
            <person name="Young S.K."/>
            <person name="Wortman J."/>
            <person name="Nusbaum C."/>
            <person name="Birren B."/>
        </authorList>
    </citation>
    <scope>NUCLEOTIDE SEQUENCE [LARGE SCALE GENOMIC DNA]</scope>
    <source>
        <strain evidence="3 4">CBS 27337</strain>
    </source>
</reference>
<proteinExistence type="predicted"/>
<keyword evidence="4" id="KW-1185">Reference proteome</keyword>
<accession>A0A0D2CJI6</accession>
<protein>
    <submittedName>
        <fullName evidence="3">Uncharacterized protein</fullName>
    </submittedName>
</protein>
<evidence type="ECO:0000256" key="2">
    <source>
        <dbReference type="SAM" id="Phobius"/>
    </source>
</evidence>
<feature type="region of interest" description="Disordered" evidence="1">
    <location>
        <begin position="130"/>
        <end position="166"/>
    </location>
</feature>
<keyword evidence="2" id="KW-0812">Transmembrane</keyword>
<evidence type="ECO:0000256" key="1">
    <source>
        <dbReference type="SAM" id="MobiDB-lite"/>
    </source>
</evidence>
<dbReference type="HOGENOM" id="CLU_760758_0_0_1"/>
<evidence type="ECO:0000313" key="3">
    <source>
        <dbReference type="EMBL" id="KIW65401.1"/>
    </source>
</evidence>
<dbReference type="EMBL" id="KN846960">
    <property type="protein sequence ID" value="KIW65401.1"/>
    <property type="molecule type" value="Genomic_DNA"/>
</dbReference>
<dbReference type="Proteomes" id="UP000054266">
    <property type="component" value="Unassembled WGS sequence"/>
</dbReference>
<sequence>MHPMADEISSSQLHHPSGFSPRHPSAYLPNNCAAAGPVWTVSLDTYLLFTLLAINLVFLLCMLSGRVKGWSTANTCSLDKYSAFYAVECPSWPPKVRLAWKKSGQPVRNGDIQGQGQERGLRLELDFTGQHTATHTRTRTSTRSQPGPVTELGPEASSAPTPGHASQNLKVEVKSLRFGVHDRLAPVQELDGDAVLMPRSKDMSERSARLRGGVETQTSADTEANTGADTDIDILMETETETEEVASRTIPPDAVSNRNIHDNHRIQHMRSFLQLEDHIEGVLQEFDELELHRTGSLLREALTRNERRRLIALYHRLERRMGEHMRALGVEVDGLEMELDEDEDGAPDPVEVLRSAGRPRPSEF</sequence>
<keyword evidence="2" id="KW-0472">Membrane</keyword>